<dbReference type="GO" id="GO:0004853">
    <property type="term" value="F:uroporphyrinogen decarboxylase activity"/>
    <property type="evidence" value="ECO:0007669"/>
    <property type="project" value="UniProtKB-UniRule"/>
</dbReference>
<dbReference type="EC" id="4.1.1.37" evidence="3 8"/>
<feature type="binding site" evidence="8">
    <location>
        <position position="145"/>
    </location>
    <ligand>
        <name>substrate</name>
    </ligand>
</feature>
<keyword evidence="7 8" id="KW-0627">Porphyrin biosynthesis</keyword>
<feature type="binding site" evidence="8">
    <location>
        <begin position="19"/>
        <end position="23"/>
    </location>
    <ligand>
        <name>substrate</name>
    </ligand>
</feature>
<dbReference type="AlphaFoldDB" id="A0A255Z159"/>
<protein>
    <recommendedName>
        <fullName evidence="3 8">Uroporphyrinogen decarboxylase</fullName>
        <shortName evidence="8">UPD</shortName>
        <shortName evidence="8">URO-D</shortName>
        <ecNumber evidence="3 8">4.1.1.37</ecNumber>
    </recommendedName>
</protein>
<dbReference type="GO" id="GO:0005829">
    <property type="term" value="C:cytosol"/>
    <property type="evidence" value="ECO:0007669"/>
    <property type="project" value="TreeGrafter"/>
</dbReference>
<keyword evidence="6 8" id="KW-0456">Lyase</keyword>
<gene>
    <name evidence="8" type="primary">hemE</name>
    <name evidence="10" type="ORF">CHU95_08130</name>
</gene>
<comment type="subcellular location">
    <subcellularLocation>
        <location evidence="8">Cytoplasm</location>
    </subcellularLocation>
</comment>
<evidence type="ECO:0000256" key="3">
    <source>
        <dbReference type="ARBA" id="ARBA00012288"/>
    </source>
</evidence>
<comment type="caution">
    <text evidence="10">The sequence shown here is derived from an EMBL/GenBank/DDBJ whole genome shotgun (WGS) entry which is preliminary data.</text>
</comment>
<dbReference type="InterPro" id="IPR006361">
    <property type="entry name" value="Uroporphyrinogen_deCO2ase_HemE"/>
</dbReference>
<dbReference type="Pfam" id="PF01208">
    <property type="entry name" value="URO-D"/>
    <property type="match status" value="1"/>
</dbReference>
<evidence type="ECO:0000256" key="5">
    <source>
        <dbReference type="ARBA" id="ARBA00022793"/>
    </source>
</evidence>
<keyword evidence="4 8" id="KW-0963">Cytoplasm</keyword>
<accession>A0A255Z159</accession>
<dbReference type="Proteomes" id="UP000216998">
    <property type="component" value="Unassembled WGS sequence"/>
</dbReference>
<dbReference type="InterPro" id="IPR000257">
    <property type="entry name" value="Uroporphyrinogen_deCOase"/>
</dbReference>
<dbReference type="FunFam" id="3.20.20.210:FF:000007">
    <property type="entry name" value="Uroporphyrinogen decarboxylase"/>
    <property type="match status" value="1"/>
</dbReference>
<feature type="site" description="Transition state stabilizer" evidence="8">
    <location>
        <position position="69"/>
    </location>
</feature>
<reference evidence="10 11" key="1">
    <citation type="submission" date="2017-07" db="EMBL/GenBank/DDBJ databases">
        <title>Niveispirillum cyanobacteriorum sp. nov., isolated from cyanobacterial aggregates in a eutrophic lake.</title>
        <authorList>
            <person name="Cai H."/>
        </authorList>
    </citation>
    <scope>NUCLEOTIDE SEQUENCE [LARGE SCALE GENOMIC DNA]</scope>
    <source>
        <strain evidence="11">TH1-14</strain>
    </source>
</reference>
<evidence type="ECO:0000259" key="9">
    <source>
        <dbReference type="PROSITE" id="PS00907"/>
    </source>
</evidence>
<organism evidence="10 11">
    <name type="scientific">Niveispirillum lacus</name>
    <dbReference type="NCBI Taxonomy" id="1981099"/>
    <lineage>
        <taxon>Bacteria</taxon>
        <taxon>Pseudomonadati</taxon>
        <taxon>Pseudomonadota</taxon>
        <taxon>Alphaproteobacteria</taxon>
        <taxon>Rhodospirillales</taxon>
        <taxon>Azospirillaceae</taxon>
        <taxon>Niveispirillum</taxon>
    </lineage>
</organism>
<sequence>MLAALAGQAQTPPPFWLMRQAGRYLPEYRQVRAQAGGFLDLCMNPELACEVTLQPLRRYGMDAAILFSDILIIPHALGQGLRFAEGEGPVLDAIRDQQGLLKLDLDGLHRRAAPVYETVSRIRAALDDRTALIGFAGSPWTVACYMVEGGGSKEYAHVKRFAYTDPAGFNRLIDILVEATVEYLSMQIQAGAELVQLFDSWAGALSAPDFQRFVVAPTRRITAALKERHPGTPIIGFPRTAGLNLEGFVEQAGVDAVSLDPGVPASWAAKHLQHKVAVQGNLDPVLLIAGGEAMDRAVLDLLETLGNRPFIFNLGHGIIKETSPENVSRLAGLIRDWKPDTRD</sequence>
<feature type="binding site" evidence="8">
    <location>
        <position position="69"/>
    </location>
    <ligand>
        <name>substrate</name>
    </ligand>
</feature>
<dbReference type="GO" id="GO:0019353">
    <property type="term" value="P:protoporphyrinogen IX biosynthetic process from glutamate"/>
    <property type="evidence" value="ECO:0007669"/>
    <property type="project" value="TreeGrafter"/>
</dbReference>
<dbReference type="HAMAP" id="MF_00218">
    <property type="entry name" value="URO_D"/>
    <property type="match status" value="1"/>
</dbReference>
<dbReference type="NCBIfam" id="TIGR01464">
    <property type="entry name" value="hemE"/>
    <property type="match status" value="1"/>
</dbReference>
<comment type="caution">
    <text evidence="8">Lacks conserved residue(s) required for the propagation of feature annotation.</text>
</comment>
<evidence type="ECO:0000256" key="8">
    <source>
        <dbReference type="HAMAP-Rule" id="MF_00218"/>
    </source>
</evidence>
<comment type="catalytic activity">
    <reaction evidence="8">
        <text>uroporphyrinogen III + 4 H(+) = coproporphyrinogen III + 4 CO2</text>
        <dbReference type="Rhea" id="RHEA:19865"/>
        <dbReference type="ChEBI" id="CHEBI:15378"/>
        <dbReference type="ChEBI" id="CHEBI:16526"/>
        <dbReference type="ChEBI" id="CHEBI:57308"/>
        <dbReference type="ChEBI" id="CHEBI:57309"/>
        <dbReference type="EC" id="4.1.1.37"/>
    </reaction>
</comment>
<dbReference type="InterPro" id="IPR038071">
    <property type="entry name" value="UROD/MetE-like_sf"/>
</dbReference>
<dbReference type="PROSITE" id="PS00907">
    <property type="entry name" value="UROD_2"/>
    <property type="match status" value="1"/>
</dbReference>
<dbReference type="OrthoDB" id="9806656at2"/>
<dbReference type="PANTHER" id="PTHR21091">
    <property type="entry name" value="METHYLTETRAHYDROFOLATE:HOMOCYSTEINE METHYLTRANSFERASE RELATED"/>
    <property type="match status" value="1"/>
</dbReference>
<dbReference type="EMBL" id="NOXU01000026">
    <property type="protein sequence ID" value="OYQ35192.1"/>
    <property type="molecule type" value="Genomic_DNA"/>
</dbReference>
<evidence type="ECO:0000256" key="6">
    <source>
        <dbReference type="ARBA" id="ARBA00023239"/>
    </source>
</evidence>
<evidence type="ECO:0000313" key="11">
    <source>
        <dbReference type="Proteomes" id="UP000216998"/>
    </source>
</evidence>
<feature type="binding site" evidence="8">
    <location>
        <position position="316"/>
    </location>
    <ligand>
        <name>substrate</name>
    </ligand>
</feature>
<evidence type="ECO:0000313" key="10">
    <source>
        <dbReference type="EMBL" id="OYQ35192.1"/>
    </source>
</evidence>
<dbReference type="PANTHER" id="PTHR21091:SF169">
    <property type="entry name" value="UROPORPHYRINOGEN DECARBOXYLASE"/>
    <property type="match status" value="1"/>
</dbReference>
<evidence type="ECO:0000256" key="2">
    <source>
        <dbReference type="ARBA" id="ARBA00009935"/>
    </source>
</evidence>
<evidence type="ECO:0000256" key="7">
    <source>
        <dbReference type="ARBA" id="ARBA00023244"/>
    </source>
</evidence>
<comment type="subunit">
    <text evidence="8">Homodimer.</text>
</comment>
<keyword evidence="11" id="KW-1185">Reference proteome</keyword>
<evidence type="ECO:0000256" key="4">
    <source>
        <dbReference type="ARBA" id="ARBA00022490"/>
    </source>
</evidence>
<comment type="similarity">
    <text evidence="2 8">Belongs to the uroporphyrinogen decarboxylase family.</text>
</comment>
<feature type="binding site" evidence="8">
    <location>
        <position position="200"/>
    </location>
    <ligand>
        <name>substrate</name>
    </ligand>
</feature>
<feature type="domain" description="Uroporphyrinogen decarboxylase (URO-D)" evidence="9">
    <location>
        <begin position="133"/>
        <end position="149"/>
    </location>
</feature>
<comment type="pathway">
    <text evidence="1 8">Porphyrin-containing compound metabolism; protoporphyrin-IX biosynthesis; coproporphyrinogen-III from 5-aminolevulinate: step 4/4.</text>
</comment>
<name>A0A255Z159_9PROT</name>
<dbReference type="UniPathway" id="UPA00251">
    <property type="reaction ID" value="UER00321"/>
</dbReference>
<dbReference type="SUPFAM" id="SSF51726">
    <property type="entry name" value="UROD/MetE-like"/>
    <property type="match status" value="1"/>
</dbReference>
<dbReference type="Gene3D" id="3.20.20.210">
    <property type="match status" value="1"/>
</dbReference>
<comment type="function">
    <text evidence="8">Catalyzes the decarboxylation of four acetate groups of uroporphyrinogen-III to yield coproporphyrinogen-III.</text>
</comment>
<keyword evidence="5 8" id="KW-0210">Decarboxylase</keyword>
<proteinExistence type="inferred from homology"/>
<evidence type="ECO:0000256" key="1">
    <source>
        <dbReference type="ARBA" id="ARBA00004804"/>
    </source>
</evidence>
<dbReference type="CDD" id="cd00717">
    <property type="entry name" value="URO-D"/>
    <property type="match status" value="1"/>
</dbReference>